<dbReference type="InterPro" id="IPR035940">
    <property type="entry name" value="CAP_sf"/>
</dbReference>
<dbReference type="Pfam" id="PF14504">
    <property type="entry name" value="CAP_assoc_N"/>
    <property type="match status" value="1"/>
</dbReference>
<dbReference type="Proteomes" id="UP001312865">
    <property type="component" value="Unassembled WGS sequence"/>
</dbReference>
<evidence type="ECO:0000259" key="2">
    <source>
        <dbReference type="Pfam" id="PF00188"/>
    </source>
</evidence>
<keyword evidence="1" id="KW-0812">Transmembrane</keyword>
<dbReference type="InterPro" id="IPR014044">
    <property type="entry name" value="CAP_dom"/>
</dbReference>
<protein>
    <submittedName>
        <fullName evidence="4">CAP domain-containing protein</fullName>
    </submittedName>
</protein>
<evidence type="ECO:0000313" key="4">
    <source>
        <dbReference type="EMBL" id="MEI5906043.1"/>
    </source>
</evidence>
<proteinExistence type="predicted"/>
<keyword evidence="5" id="KW-1185">Reference proteome</keyword>
<organism evidence="4 5">
    <name type="scientific">Bacillus spongiae</name>
    <dbReference type="NCBI Taxonomy" id="2683610"/>
    <lineage>
        <taxon>Bacteria</taxon>
        <taxon>Bacillati</taxon>
        <taxon>Bacillota</taxon>
        <taxon>Bacilli</taxon>
        <taxon>Bacillales</taxon>
        <taxon>Bacillaceae</taxon>
        <taxon>Bacillus</taxon>
    </lineage>
</organism>
<feature type="domain" description="SCP" evidence="2">
    <location>
        <begin position="248"/>
        <end position="357"/>
    </location>
</feature>
<dbReference type="PANTHER" id="PTHR31157">
    <property type="entry name" value="SCP DOMAIN-CONTAINING PROTEIN"/>
    <property type="match status" value="1"/>
</dbReference>
<keyword evidence="1" id="KW-0472">Membrane</keyword>
<evidence type="ECO:0000313" key="5">
    <source>
        <dbReference type="Proteomes" id="UP001312865"/>
    </source>
</evidence>
<dbReference type="Gene3D" id="3.40.33.10">
    <property type="entry name" value="CAP"/>
    <property type="match status" value="1"/>
</dbReference>
<dbReference type="SUPFAM" id="SSF55797">
    <property type="entry name" value="PR-1-like"/>
    <property type="match status" value="1"/>
</dbReference>
<evidence type="ECO:0000259" key="3">
    <source>
        <dbReference type="Pfam" id="PF14504"/>
    </source>
</evidence>
<feature type="domain" description="CAP-associated" evidence="3">
    <location>
        <begin position="78"/>
        <end position="217"/>
    </location>
</feature>
<comment type="caution">
    <text evidence="4">The sequence shown here is derived from an EMBL/GenBank/DDBJ whole genome shotgun (WGS) entry which is preliminary data.</text>
</comment>
<dbReference type="Pfam" id="PF00188">
    <property type="entry name" value="CAP"/>
    <property type="match status" value="1"/>
</dbReference>
<dbReference type="RefSeq" id="WP_336585466.1">
    <property type="nucleotide sequence ID" value="NZ_JBBAXC010000002.1"/>
</dbReference>
<reference evidence="4 5" key="1">
    <citation type="journal article" date="2018" name="J. Microbiol.">
        <title>Bacillus spongiae sp. nov., isolated from sponge of Jeju Island.</title>
        <authorList>
            <person name="Lee G.E."/>
            <person name="Im W.T."/>
            <person name="Park J.S."/>
        </authorList>
    </citation>
    <scope>NUCLEOTIDE SEQUENCE [LARGE SCALE GENOMIC DNA]</scope>
    <source>
        <strain evidence="4 5">135PIL107-10</strain>
    </source>
</reference>
<evidence type="ECO:0000256" key="1">
    <source>
        <dbReference type="SAM" id="Phobius"/>
    </source>
</evidence>
<dbReference type="CDD" id="cd05379">
    <property type="entry name" value="CAP_bacterial"/>
    <property type="match status" value="1"/>
</dbReference>
<dbReference type="EMBL" id="JBBAXC010000002">
    <property type="protein sequence ID" value="MEI5906043.1"/>
    <property type="molecule type" value="Genomic_DNA"/>
</dbReference>
<dbReference type="InterPro" id="IPR029410">
    <property type="entry name" value="CAP_assoc"/>
</dbReference>
<keyword evidence="1" id="KW-1133">Transmembrane helix</keyword>
<sequence>MRWKSANEGREYVIKIIRVFIALIFFILISIYMNIQSQNKSTILNPQLNDPKQDNQLVVDDNFENIGERPTEGLSTFIGKDIASFTDQYGKPARKDPSAYGYEWWVYNDSSYDYMQIGVKDEKIVTIYALGPNLNVAPFDIGQSLNDLYRFTIIESEIFIEDEKGSYRFELTEEDLNTRLLVDLGGIYAQVYLDQLTGTLVSIRYMDMETLILQQPYEMVYSGYLMDYEPEEEEWALIEKGNEAQIFDITNSIRNIYGISSLEGDENVSMVAKKHSQDMFQGEYVDHVSPTFGTLSERLKTEGVLFDLAGENIATGYIDGADTVQVWLNSSVHREEILEEKYTHLGIGVYKKYYSQNFIEKAE</sequence>
<name>A0ABU8HA52_9BACI</name>
<dbReference type="PANTHER" id="PTHR31157:SF26">
    <property type="entry name" value="SCP-LIKE EXTRACELLULAR PROTEIN"/>
    <property type="match status" value="1"/>
</dbReference>
<feature type="transmembrane region" description="Helical" evidence="1">
    <location>
        <begin position="12"/>
        <end position="33"/>
    </location>
</feature>
<accession>A0ABU8HA52</accession>
<gene>
    <name evidence="4" type="ORF">WAK64_03030</name>
</gene>